<reference evidence="6" key="2">
    <citation type="submission" date="2021-03" db="UniProtKB">
        <authorList>
            <consortium name="EnsemblPlants"/>
        </authorList>
    </citation>
    <scope>IDENTIFICATION</scope>
</reference>
<feature type="region of interest" description="Leucine repeat II (LRII)" evidence="3">
    <location>
        <begin position="623"/>
        <end position="655"/>
    </location>
</feature>
<name>A0A803LCG6_CHEQI</name>
<dbReference type="PANTHER" id="PTHR31636">
    <property type="entry name" value="OSJNBA0084A10.13 PROTEIN-RELATED"/>
    <property type="match status" value="1"/>
</dbReference>
<dbReference type="SUPFAM" id="SSF52047">
    <property type="entry name" value="RNI-like"/>
    <property type="match status" value="1"/>
</dbReference>
<accession>A0A803LCG6</accession>
<evidence type="ECO:0000313" key="6">
    <source>
        <dbReference type="EnsemblPlants" id="AUR62009555-RA:cds"/>
    </source>
</evidence>
<reference evidence="6" key="1">
    <citation type="journal article" date="2017" name="Nature">
        <title>The genome of Chenopodium quinoa.</title>
        <authorList>
            <person name="Jarvis D.E."/>
            <person name="Ho Y.S."/>
            <person name="Lightfoot D.J."/>
            <person name="Schmoeckel S.M."/>
            <person name="Li B."/>
            <person name="Borm T.J.A."/>
            <person name="Ohyanagi H."/>
            <person name="Mineta K."/>
            <person name="Michell C.T."/>
            <person name="Saber N."/>
            <person name="Kharbatia N.M."/>
            <person name="Rupper R.R."/>
            <person name="Sharp A.R."/>
            <person name="Dally N."/>
            <person name="Boughton B.A."/>
            <person name="Woo Y.H."/>
            <person name="Gao G."/>
            <person name="Schijlen E.G.W.M."/>
            <person name="Guo X."/>
            <person name="Momin A.A."/>
            <person name="Negrao S."/>
            <person name="Al-Babili S."/>
            <person name="Gehring C."/>
            <person name="Roessner U."/>
            <person name="Jung C."/>
            <person name="Murphy K."/>
            <person name="Arold S.T."/>
            <person name="Gojobori T."/>
            <person name="van der Linden C.G."/>
            <person name="van Loo E.N."/>
            <person name="Jellen E.N."/>
            <person name="Maughan P.J."/>
            <person name="Tester M."/>
        </authorList>
    </citation>
    <scope>NUCLEOTIDE SEQUENCE [LARGE SCALE GENOMIC DNA]</scope>
    <source>
        <strain evidence="6">cv. PI 614886</strain>
    </source>
</reference>
<dbReference type="InterPro" id="IPR032675">
    <property type="entry name" value="LRR_dom_sf"/>
</dbReference>
<dbReference type="Pfam" id="PF00646">
    <property type="entry name" value="F-box"/>
    <property type="match status" value="1"/>
</dbReference>
<dbReference type="InterPro" id="IPR005202">
    <property type="entry name" value="TF_GRAS"/>
</dbReference>
<evidence type="ECO:0000256" key="1">
    <source>
        <dbReference type="ARBA" id="ARBA00023015"/>
    </source>
</evidence>
<evidence type="ECO:0000256" key="4">
    <source>
        <dbReference type="SAM" id="MobiDB-lite"/>
    </source>
</evidence>
<dbReference type="Gramene" id="AUR62009555-RA">
    <property type="protein sequence ID" value="AUR62009555-RA:cds"/>
    <property type="gene ID" value="AUR62009555"/>
</dbReference>
<dbReference type="AlphaFoldDB" id="A0A803LCG6"/>
<evidence type="ECO:0000313" key="7">
    <source>
        <dbReference type="Proteomes" id="UP000596660"/>
    </source>
</evidence>
<keyword evidence="2" id="KW-0804">Transcription</keyword>
<keyword evidence="1" id="KW-0805">Transcription regulation</keyword>
<dbReference type="InterPro" id="IPR001810">
    <property type="entry name" value="F-box_dom"/>
</dbReference>
<feature type="short sequence motif" description="VHIID" evidence="3">
    <location>
        <begin position="573"/>
        <end position="577"/>
    </location>
</feature>
<dbReference type="Proteomes" id="UP000596660">
    <property type="component" value="Unplaced"/>
</dbReference>
<feature type="compositionally biased region" description="Basic and acidic residues" evidence="4">
    <location>
        <begin position="440"/>
        <end position="450"/>
    </location>
</feature>
<dbReference type="EnsemblPlants" id="AUR62009555-RA">
    <property type="protein sequence ID" value="AUR62009555-RA:cds"/>
    <property type="gene ID" value="AUR62009555"/>
</dbReference>
<keyword evidence="7" id="KW-1185">Reference proteome</keyword>
<dbReference type="SUPFAM" id="SSF81383">
    <property type="entry name" value="F-box domain"/>
    <property type="match status" value="1"/>
</dbReference>
<organism evidence="6 7">
    <name type="scientific">Chenopodium quinoa</name>
    <name type="common">Quinoa</name>
    <dbReference type="NCBI Taxonomy" id="63459"/>
    <lineage>
        <taxon>Eukaryota</taxon>
        <taxon>Viridiplantae</taxon>
        <taxon>Streptophyta</taxon>
        <taxon>Embryophyta</taxon>
        <taxon>Tracheophyta</taxon>
        <taxon>Spermatophyta</taxon>
        <taxon>Magnoliopsida</taxon>
        <taxon>eudicotyledons</taxon>
        <taxon>Gunneridae</taxon>
        <taxon>Pentapetalae</taxon>
        <taxon>Caryophyllales</taxon>
        <taxon>Chenopodiaceae</taxon>
        <taxon>Chenopodioideae</taxon>
        <taxon>Atripliceae</taxon>
        <taxon>Chenopodium</taxon>
    </lineage>
</organism>
<comment type="similarity">
    <text evidence="3">Belongs to the GRAS family.</text>
</comment>
<feature type="region of interest" description="VHIID" evidence="3">
    <location>
        <begin position="542"/>
        <end position="607"/>
    </location>
</feature>
<feature type="region of interest" description="Disordered" evidence="4">
    <location>
        <begin position="425"/>
        <end position="454"/>
    </location>
</feature>
<evidence type="ECO:0000259" key="5">
    <source>
        <dbReference type="Pfam" id="PF00646"/>
    </source>
</evidence>
<evidence type="ECO:0000256" key="2">
    <source>
        <dbReference type="ARBA" id="ARBA00023163"/>
    </source>
</evidence>
<sequence length="838" mass="96562">MEKREDRVALRLCEKRMCVMSKNESVDRISWLPEHVLHVILDKLDPLKDVGRSSVLSKTWKSHLSLLYAVIEDDDVMNLTHSCPAIETLEFDHCTFWINTLELSVFPRLKKATFLDRYDYLIDTVLDHTGLESFTYKAGARCVFAAAVYASIKELTLSYDCTISALNLFVDLTDTFPFLEEADLTLRLQYVDGGDTFKTFRAANHHLSKLSISIPNAVQVEEINISCPNLEWFKFHGCGLKQICINCPSLRQFHYVGNEIPVLPLLNASPTGMEDIYFQLGKIYDFSNLWFIQMRGLIEQMARVGRVFRLSLDYDVKMQYGPIEAIQQPNVHLEIKFEELMNPAALVDGLIWSTRPTTITIYSFHQHDIVKITGPGDLIGGGGESVHFNEAGFGFIINDNNYLLQDQVIGHSVSRVGNLEAPICEKGDQSYSDNTRRRKHDNEENGDQRKNKNITPCNDEVIEQIEQYGDVILCPEGRTQVNLTGAYDMLKQIREHSPPYGDFLQRVAHYLANGLEARLEGKELKLTHANEEVSPSEVLKANRIYVASVPFQIMSYYTMNKTIARLVEEAPSIHIVDFGIYYGLQWPCIIQNLSKRPNGPPRIRITGIDFPQRGFRPAERVEETGRCLAKYCEKYNVPFEYYPIAKKWEDVQLEELKIERNEPLVVNCLYRAHLLFDESVEENSPRDTFLKLVRKINPDIFMHAVVNSTSSVPFFLNRFKEVMFHYSALFDIFESTMSKEDNERLLLESKLYGPQALNVIACEGMERVERPESYKQWQVRTQRAGFEQVGLDRELLRRARAMVKRSFREEFSYDVDGNWVVQGWKGRILYAISCWKPT</sequence>
<comment type="caution">
    <text evidence="3">Lacks conserved residue(s) required for the propagation of feature annotation.</text>
</comment>
<proteinExistence type="inferred from homology"/>
<dbReference type="InterPro" id="IPR036047">
    <property type="entry name" value="F-box-like_dom_sf"/>
</dbReference>
<dbReference type="PROSITE" id="PS50985">
    <property type="entry name" value="GRAS"/>
    <property type="match status" value="1"/>
</dbReference>
<dbReference type="Pfam" id="PF03514">
    <property type="entry name" value="GRAS"/>
    <property type="match status" value="1"/>
</dbReference>
<protein>
    <recommendedName>
        <fullName evidence="5">F-box domain-containing protein</fullName>
    </recommendedName>
</protein>
<feature type="region of interest" description="SAW" evidence="3">
    <location>
        <begin position="761"/>
        <end position="836"/>
    </location>
</feature>
<feature type="domain" description="F-box" evidence="5">
    <location>
        <begin position="29"/>
        <end position="64"/>
    </location>
</feature>
<dbReference type="Gene3D" id="3.80.10.10">
    <property type="entry name" value="Ribonuclease Inhibitor"/>
    <property type="match status" value="1"/>
</dbReference>
<evidence type="ECO:0000256" key="3">
    <source>
        <dbReference type="PROSITE-ProRule" id="PRU01191"/>
    </source>
</evidence>